<protein>
    <recommendedName>
        <fullName evidence="1">Heterokaryon incompatibility domain-containing protein</fullName>
    </recommendedName>
</protein>
<name>A0A9W8WC20_9HYPO</name>
<keyword evidence="3" id="KW-1185">Reference proteome</keyword>
<sequence>MDTWNNAILSSLYSPLQGRNPLRVLRLEPGARSEPIICQLIPTNLEKVDNAFFATSYTWGPLQDPQQIQCNSLTMTVQKNAFDLLADLRLQDQQPRPIWIDAICINQGDLSERVPDDIVVYGKKTYLLGRPLESDEEKQRAVSIVHFLNRSWFSRIWVQQEGSVNRNTQVVCGTNTIDWHEIFALGWIMQPPRTTLWPDYMPYTFEQSRNNLMATTNIQIYKVKALPLSYNLNGYSNRVRRFIALLLYTQQFAATDPRDKIFALSGLHLAGVALRDDNDWVPKADYTVPWEVLYTNVTLRNLEKGWLNTRFVTWEVPHPRHLDYICANCSDTYMNGDPATEAYKLTIISASDHDQGLVDTKYTLDNWDSWLRWLGQDDSDLDSVSQGTPVLNGAIQNSGVFRDFRFAITKHGCFCLVPSITQVKGRVAVLTGYMATIALRPWQDEYLELLGDAYIHGMMINEAPCIVLELDCKADSTHEQRERILRDLKRNNCEAWRTLGIGDYTPILDTLGKRRINFV</sequence>
<dbReference type="EMBL" id="JAPEUR010000124">
    <property type="protein sequence ID" value="KAJ4319456.1"/>
    <property type="molecule type" value="Genomic_DNA"/>
</dbReference>
<dbReference type="InterPro" id="IPR010730">
    <property type="entry name" value="HET"/>
</dbReference>
<dbReference type="Proteomes" id="UP001140502">
    <property type="component" value="Unassembled WGS sequence"/>
</dbReference>
<dbReference type="AlphaFoldDB" id="A0A9W8WC20"/>
<organism evidence="2 3">
    <name type="scientific">Fusarium piperis</name>
    <dbReference type="NCBI Taxonomy" id="1435070"/>
    <lineage>
        <taxon>Eukaryota</taxon>
        <taxon>Fungi</taxon>
        <taxon>Dikarya</taxon>
        <taxon>Ascomycota</taxon>
        <taxon>Pezizomycotina</taxon>
        <taxon>Sordariomycetes</taxon>
        <taxon>Hypocreomycetidae</taxon>
        <taxon>Hypocreales</taxon>
        <taxon>Nectriaceae</taxon>
        <taxon>Fusarium</taxon>
        <taxon>Fusarium solani species complex</taxon>
    </lineage>
</organism>
<evidence type="ECO:0000259" key="1">
    <source>
        <dbReference type="Pfam" id="PF06985"/>
    </source>
</evidence>
<dbReference type="Pfam" id="PF06985">
    <property type="entry name" value="HET"/>
    <property type="match status" value="1"/>
</dbReference>
<dbReference type="PANTHER" id="PTHR24148">
    <property type="entry name" value="ANKYRIN REPEAT DOMAIN-CONTAINING PROTEIN 39 HOMOLOG-RELATED"/>
    <property type="match status" value="1"/>
</dbReference>
<accession>A0A9W8WC20</accession>
<comment type="caution">
    <text evidence="2">The sequence shown here is derived from an EMBL/GenBank/DDBJ whole genome shotgun (WGS) entry which is preliminary data.</text>
</comment>
<dbReference type="OrthoDB" id="4587016at2759"/>
<feature type="domain" description="Heterokaryon incompatibility" evidence="1">
    <location>
        <begin position="53"/>
        <end position="112"/>
    </location>
</feature>
<gene>
    <name evidence="2" type="ORF">N0V84_006359</name>
</gene>
<dbReference type="InterPro" id="IPR052895">
    <property type="entry name" value="HetReg/Transcr_Mod"/>
</dbReference>
<reference evidence="2" key="1">
    <citation type="submission" date="2022-10" db="EMBL/GenBank/DDBJ databases">
        <title>Tapping the CABI collections for fungal endophytes: first genome assemblies for Collariella, Neodidymelliopsis, Ascochyta clinopodiicola, Didymella pomorum, Didymosphaeria variabile, Neocosmospora piperis and Neocucurbitaria cava.</title>
        <authorList>
            <person name="Hill R."/>
        </authorList>
    </citation>
    <scope>NUCLEOTIDE SEQUENCE</scope>
    <source>
        <strain evidence="2">IMI 366586</strain>
    </source>
</reference>
<evidence type="ECO:0000313" key="2">
    <source>
        <dbReference type="EMBL" id="KAJ4319456.1"/>
    </source>
</evidence>
<evidence type="ECO:0000313" key="3">
    <source>
        <dbReference type="Proteomes" id="UP001140502"/>
    </source>
</evidence>
<dbReference type="PANTHER" id="PTHR24148:SF64">
    <property type="entry name" value="HETEROKARYON INCOMPATIBILITY DOMAIN-CONTAINING PROTEIN"/>
    <property type="match status" value="1"/>
</dbReference>
<proteinExistence type="predicted"/>